<accession>T5A6X0</accession>
<feature type="region of interest" description="Disordered" evidence="1">
    <location>
        <begin position="1"/>
        <end position="134"/>
    </location>
</feature>
<dbReference type="eggNOG" id="ENOG502S34X">
    <property type="taxonomic scope" value="Eukaryota"/>
</dbReference>
<dbReference type="EMBL" id="KE654903">
    <property type="protein sequence ID" value="EQK98348.1"/>
    <property type="molecule type" value="Genomic_DNA"/>
</dbReference>
<proteinExistence type="predicted"/>
<protein>
    <submittedName>
        <fullName evidence="2">Uncharacterized protein</fullName>
    </submittedName>
</protein>
<dbReference type="AlphaFoldDB" id="T5A6X0"/>
<dbReference type="HOGENOM" id="CLU_1896843_0_0_1"/>
<evidence type="ECO:0000256" key="1">
    <source>
        <dbReference type="SAM" id="MobiDB-lite"/>
    </source>
</evidence>
<dbReference type="OrthoDB" id="422106at2759"/>
<evidence type="ECO:0000313" key="3">
    <source>
        <dbReference type="Proteomes" id="UP000019374"/>
    </source>
</evidence>
<name>T5A6X0_OPHSC</name>
<organism evidence="2 3">
    <name type="scientific">Ophiocordyceps sinensis (strain Co18 / CGMCC 3.14243)</name>
    <name type="common">Yarsagumba caterpillar fungus</name>
    <name type="synonym">Hirsutella sinensis</name>
    <dbReference type="NCBI Taxonomy" id="911162"/>
    <lineage>
        <taxon>Eukaryota</taxon>
        <taxon>Fungi</taxon>
        <taxon>Dikarya</taxon>
        <taxon>Ascomycota</taxon>
        <taxon>Pezizomycotina</taxon>
        <taxon>Sordariomycetes</taxon>
        <taxon>Hypocreomycetidae</taxon>
        <taxon>Hypocreales</taxon>
        <taxon>Ophiocordycipitaceae</taxon>
        <taxon>Ophiocordyceps</taxon>
    </lineage>
</organism>
<gene>
    <name evidence="2" type="ORF">OCS_05939</name>
</gene>
<reference evidence="2 3" key="1">
    <citation type="journal article" date="2013" name="Chin. Sci. Bull.">
        <title>Genome survey uncovers the secrets of sex and lifestyle in caterpillar fungus.</title>
        <authorList>
            <person name="Hu X."/>
            <person name="Zhang Y."/>
            <person name="Xiao G."/>
            <person name="Zheng P."/>
            <person name="Xia Y."/>
            <person name="Zhang X."/>
            <person name="St Leger R.J."/>
            <person name="Liu X."/>
            <person name="Wang C."/>
        </authorList>
    </citation>
    <scope>NUCLEOTIDE SEQUENCE [LARGE SCALE GENOMIC DNA]</scope>
    <source>
        <strain evidence="3">Co18 / CGMCC 3.14243</strain>
        <tissue evidence="2">Fruit-body</tissue>
    </source>
</reference>
<feature type="compositionally biased region" description="Basic and acidic residues" evidence="1">
    <location>
        <begin position="11"/>
        <end position="59"/>
    </location>
</feature>
<dbReference type="Proteomes" id="UP000019374">
    <property type="component" value="Unassembled WGS sequence"/>
</dbReference>
<evidence type="ECO:0000313" key="2">
    <source>
        <dbReference type="EMBL" id="EQK98348.1"/>
    </source>
</evidence>
<sequence>MYDDAPSQPRRYSDPEERSRAYSKEVRGKENHVKELFRDRAPRRDRSASPQRDYGHNARMDLLTSPSQRNRDHARAIKGRLPDNNGAKELFPSKSSGRGGQLDQLERSIGSASLREEDMPKVVATPTASTAGMF</sequence>